<dbReference type="EMBL" id="JAQJAE010000006">
    <property type="protein sequence ID" value="KAJ5588465.1"/>
    <property type="molecule type" value="Genomic_DNA"/>
</dbReference>
<organism evidence="2 3">
    <name type="scientific">Penicillium hordei</name>
    <dbReference type="NCBI Taxonomy" id="40994"/>
    <lineage>
        <taxon>Eukaryota</taxon>
        <taxon>Fungi</taxon>
        <taxon>Dikarya</taxon>
        <taxon>Ascomycota</taxon>
        <taxon>Pezizomycotina</taxon>
        <taxon>Eurotiomycetes</taxon>
        <taxon>Eurotiomycetidae</taxon>
        <taxon>Eurotiales</taxon>
        <taxon>Aspergillaceae</taxon>
        <taxon>Penicillium</taxon>
    </lineage>
</organism>
<dbReference type="InterPro" id="IPR011659">
    <property type="entry name" value="WD40"/>
</dbReference>
<dbReference type="GeneID" id="81592439"/>
<dbReference type="InterPro" id="IPR011042">
    <property type="entry name" value="6-blade_b-propeller_TolB-like"/>
</dbReference>
<evidence type="ECO:0000256" key="1">
    <source>
        <dbReference type="ARBA" id="ARBA00009820"/>
    </source>
</evidence>
<reference evidence="2" key="2">
    <citation type="submission" date="2023-01" db="EMBL/GenBank/DDBJ databases">
        <authorList>
            <person name="Petersen C."/>
        </authorList>
    </citation>
    <scope>NUCLEOTIDE SEQUENCE</scope>
    <source>
        <strain evidence="2">IBT 12815</strain>
    </source>
</reference>
<name>A0AAD6GTQ6_9EURO</name>
<dbReference type="Pfam" id="PF07676">
    <property type="entry name" value="PD40"/>
    <property type="match status" value="1"/>
</dbReference>
<dbReference type="SUPFAM" id="SSF82171">
    <property type="entry name" value="DPP6 N-terminal domain-like"/>
    <property type="match status" value="1"/>
</dbReference>
<dbReference type="PANTHER" id="PTHR36842:SF1">
    <property type="entry name" value="PROTEIN TOLB"/>
    <property type="match status" value="1"/>
</dbReference>
<accession>A0AAD6GTQ6</accession>
<protein>
    <submittedName>
        <fullName evidence="2">WD40-like Beta Propeller</fullName>
    </submittedName>
</protein>
<proteinExistence type="inferred from homology"/>
<dbReference type="Proteomes" id="UP001213799">
    <property type="component" value="Unassembled WGS sequence"/>
</dbReference>
<dbReference type="Gene3D" id="2.120.10.30">
    <property type="entry name" value="TolB, C-terminal domain"/>
    <property type="match status" value="1"/>
</dbReference>
<sequence length="170" mass="18807">MVTNPDYKANLSLEALADLQVPGDLYISPDAAKIVYKLQYFSKKGENATSSIWIAVVGKEKSTRQFTSGLFSDEQPKWSPDGTSLAFKSDRGHLGKSSTIYVMQVDGGEPYPIMPDGNKKPIAAFGVPTVRISFTSPDEKTDEQVHKEKAKDDATVWGENLEHHRLELSM</sequence>
<evidence type="ECO:0000313" key="3">
    <source>
        <dbReference type="Proteomes" id="UP001213799"/>
    </source>
</evidence>
<comment type="similarity">
    <text evidence="1">Belongs to the TolB family.</text>
</comment>
<dbReference type="AlphaFoldDB" id="A0AAD6GTQ6"/>
<gene>
    <name evidence="2" type="ORF">N7537_011143</name>
</gene>
<reference evidence="2" key="1">
    <citation type="journal article" date="2023" name="IMA Fungus">
        <title>Comparative genomic study of the Penicillium genus elucidates a diverse pangenome and 15 lateral gene transfer events.</title>
        <authorList>
            <person name="Petersen C."/>
            <person name="Sorensen T."/>
            <person name="Nielsen M.R."/>
            <person name="Sondergaard T.E."/>
            <person name="Sorensen J.L."/>
            <person name="Fitzpatrick D.A."/>
            <person name="Frisvad J.C."/>
            <person name="Nielsen K.L."/>
        </authorList>
    </citation>
    <scope>NUCLEOTIDE SEQUENCE</scope>
    <source>
        <strain evidence="2">IBT 12815</strain>
    </source>
</reference>
<dbReference type="RefSeq" id="XP_056747484.1">
    <property type="nucleotide sequence ID" value="XM_056902197.1"/>
</dbReference>
<dbReference type="PANTHER" id="PTHR36842">
    <property type="entry name" value="PROTEIN TOLB HOMOLOG"/>
    <property type="match status" value="1"/>
</dbReference>
<comment type="caution">
    <text evidence="2">The sequence shown here is derived from an EMBL/GenBank/DDBJ whole genome shotgun (WGS) entry which is preliminary data.</text>
</comment>
<keyword evidence="3" id="KW-1185">Reference proteome</keyword>
<evidence type="ECO:0000313" key="2">
    <source>
        <dbReference type="EMBL" id="KAJ5588465.1"/>
    </source>
</evidence>